<accession>A0A644TPW2</accession>
<dbReference type="AlphaFoldDB" id="A0A644TPW2"/>
<dbReference type="NCBIfam" id="TIGR02669">
    <property type="entry name" value="SpoIID_LytB"/>
    <property type="match status" value="1"/>
</dbReference>
<dbReference type="InterPro" id="IPR013486">
    <property type="entry name" value="SpoIID/LytB"/>
</dbReference>
<dbReference type="InterPro" id="IPR014225">
    <property type="entry name" value="Spore_II_D_firmicutes"/>
</dbReference>
<protein>
    <recommendedName>
        <fullName evidence="1">Sporulation stage II protein D amidase enhancer LytB N-terminal domain-containing protein</fullName>
    </recommendedName>
</protein>
<evidence type="ECO:0000259" key="1">
    <source>
        <dbReference type="Pfam" id="PF08486"/>
    </source>
</evidence>
<gene>
    <name evidence="2" type="ORF">SDC9_14697</name>
</gene>
<evidence type="ECO:0000313" key="2">
    <source>
        <dbReference type="EMBL" id="MPL68964.1"/>
    </source>
</evidence>
<dbReference type="InterPro" id="IPR013693">
    <property type="entry name" value="SpoIID/LytB_N"/>
</dbReference>
<name>A0A644TPW2_9ZZZZ</name>
<sequence length="331" mass="36077">MRRLLAFTTLLVFFLVIMIPALVVRLDVAGPASQKGATMHRGEDVPIHVYIPELDKIVQMNLEDYIKGVVAAEMPAEFELESLKAQAVAARTFAVKNMVAFGGPGLAEHAGADVSADYKQSQAWLSETQLKAKWGPFGYERYWGKISTAVDKTRGQILNYNGEPINAVFHSTSGERTASAKEVWGFDYPYLQSVVCTWDKQSPRYSETKELALAEIEQRLGPDTGVMVAAQSGNGAVAGIIDHTGSGRVDKVRIGSKTLSGLTVRDKLELRSTNFTVAQKGDKLVFQTTGYGHGVGLCQYGANGMAKEGRNYINILSHYYTGVAIKNIFGS</sequence>
<dbReference type="InterPro" id="IPR051922">
    <property type="entry name" value="Bact_Sporulation_Assoc"/>
</dbReference>
<dbReference type="PANTHER" id="PTHR30032">
    <property type="entry name" value="N-ACETYLMURAMOYL-L-ALANINE AMIDASE-RELATED"/>
    <property type="match status" value="1"/>
</dbReference>
<proteinExistence type="predicted"/>
<dbReference type="Pfam" id="PF08486">
    <property type="entry name" value="SpoIID"/>
    <property type="match status" value="1"/>
</dbReference>
<dbReference type="EMBL" id="VSSQ01000044">
    <property type="protein sequence ID" value="MPL68964.1"/>
    <property type="molecule type" value="Genomic_DNA"/>
</dbReference>
<dbReference type="PANTHER" id="PTHR30032:SF4">
    <property type="entry name" value="AMIDASE ENHANCER"/>
    <property type="match status" value="1"/>
</dbReference>
<organism evidence="2">
    <name type="scientific">bioreactor metagenome</name>
    <dbReference type="NCBI Taxonomy" id="1076179"/>
    <lineage>
        <taxon>unclassified sequences</taxon>
        <taxon>metagenomes</taxon>
        <taxon>ecological metagenomes</taxon>
    </lineage>
</organism>
<dbReference type="NCBIfam" id="TIGR02870">
    <property type="entry name" value="spore_II_D"/>
    <property type="match status" value="1"/>
</dbReference>
<dbReference type="GO" id="GO:0030288">
    <property type="term" value="C:outer membrane-bounded periplasmic space"/>
    <property type="evidence" value="ECO:0007669"/>
    <property type="project" value="TreeGrafter"/>
</dbReference>
<comment type="caution">
    <text evidence="2">The sequence shown here is derived from an EMBL/GenBank/DDBJ whole genome shotgun (WGS) entry which is preliminary data.</text>
</comment>
<reference evidence="2" key="1">
    <citation type="submission" date="2019-08" db="EMBL/GenBank/DDBJ databases">
        <authorList>
            <person name="Kucharzyk K."/>
            <person name="Murdoch R.W."/>
            <person name="Higgins S."/>
            <person name="Loffler F."/>
        </authorList>
    </citation>
    <scope>NUCLEOTIDE SEQUENCE</scope>
</reference>
<feature type="domain" description="Sporulation stage II protein D amidase enhancer LytB N-terminal" evidence="1">
    <location>
        <begin position="53"/>
        <end position="160"/>
    </location>
</feature>
<dbReference type="GO" id="GO:0030435">
    <property type="term" value="P:sporulation resulting in formation of a cellular spore"/>
    <property type="evidence" value="ECO:0007669"/>
    <property type="project" value="InterPro"/>
</dbReference>